<keyword evidence="10" id="KW-1185">Reference proteome</keyword>
<dbReference type="EC" id="3.1.26.5" evidence="7 8"/>
<dbReference type="Gene3D" id="3.30.230.10">
    <property type="match status" value="1"/>
</dbReference>
<dbReference type="InterPro" id="IPR020539">
    <property type="entry name" value="RNase_P_CS"/>
</dbReference>
<comment type="function">
    <text evidence="1 7">RNaseP catalyzes the removal of the 5'-leader sequence from pre-tRNA to produce the mature 5'-terminus. It can also cleave other RNA substrates such as 4.5S RNA. The protein component plays an auxiliary but essential role in vivo by binding to the 5'-leader sequence and broadening the substrate specificity of the ribozyme.</text>
</comment>
<comment type="subunit">
    <text evidence="7">Consists of a catalytic RNA component (M1 or rnpB) and a protein subunit.</text>
</comment>
<evidence type="ECO:0000313" key="9">
    <source>
        <dbReference type="EMBL" id="PUB14311.1"/>
    </source>
</evidence>
<dbReference type="InterPro" id="IPR014721">
    <property type="entry name" value="Ribsml_uS5_D2-typ_fold_subgr"/>
</dbReference>
<evidence type="ECO:0000256" key="3">
    <source>
        <dbReference type="ARBA" id="ARBA00022722"/>
    </source>
</evidence>
<dbReference type="Proteomes" id="UP000244523">
    <property type="component" value="Unassembled WGS sequence"/>
</dbReference>
<reference evidence="9 10" key="1">
    <citation type="submission" date="2018-04" db="EMBL/GenBank/DDBJ databases">
        <title>Genomic Encyclopedia of Archaeal and Bacterial Type Strains, Phase II (KMG-II): from individual species to whole genera.</title>
        <authorList>
            <person name="Goeker M."/>
        </authorList>
    </citation>
    <scope>NUCLEOTIDE SEQUENCE [LARGE SCALE GENOMIC DNA]</scope>
    <source>
        <strain evidence="9 10">DSM 29955</strain>
    </source>
</reference>
<dbReference type="SUPFAM" id="SSF54211">
    <property type="entry name" value="Ribosomal protein S5 domain 2-like"/>
    <property type="match status" value="1"/>
</dbReference>
<sequence length="130" mass="14235">MTDLKPPVAPLVGTPAVSVRLTVLKKRADFVRAAGARRCGTPGIHLQARKRAEGEGQGIRVGYTCSKKVGNAVARNRAKRRLREVARLVLPKLGRDGWDYVLVGRKTTTATLPFQTLVTDLERALRKVHG</sequence>
<dbReference type="InterPro" id="IPR020568">
    <property type="entry name" value="Ribosomal_Su5_D2-typ_SF"/>
</dbReference>
<dbReference type="GO" id="GO:0030677">
    <property type="term" value="C:ribonuclease P complex"/>
    <property type="evidence" value="ECO:0007669"/>
    <property type="project" value="TreeGrafter"/>
</dbReference>
<dbReference type="PANTHER" id="PTHR33992:SF1">
    <property type="entry name" value="RIBONUCLEASE P PROTEIN COMPONENT"/>
    <property type="match status" value="1"/>
</dbReference>
<comment type="caution">
    <text evidence="9">The sequence shown here is derived from an EMBL/GenBank/DDBJ whole genome shotgun (WGS) entry which is preliminary data.</text>
</comment>
<dbReference type="PANTHER" id="PTHR33992">
    <property type="entry name" value="RIBONUCLEASE P PROTEIN COMPONENT"/>
    <property type="match status" value="1"/>
</dbReference>
<keyword evidence="5 7" id="KW-0378">Hydrolase</keyword>
<evidence type="ECO:0000256" key="2">
    <source>
        <dbReference type="ARBA" id="ARBA00022694"/>
    </source>
</evidence>
<gene>
    <name evidence="7" type="primary">rnpA</name>
    <name evidence="9" type="ORF">C8N45_106185</name>
</gene>
<proteinExistence type="inferred from homology"/>
<dbReference type="EMBL" id="QBUD01000006">
    <property type="protein sequence ID" value="PUB14311.1"/>
    <property type="molecule type" value="Genomic_DNA"/>
</dbReference>
<evidence type="ECO:0000256" key="6">
    <source>
        <dbReference type="ARBA" id="ARBA00022884"/>
    </source>
</evidence>
<name>A0A2T6KG69_9RHOB</name>
<evidence type="ECO:0000256" key="5">
    <source>
        <dbReference type="ARBA" id="ARBA00022801"/>
    </source>
</evidence>
<dbReference type="AlphaFoldDB" id="A0A2T6KG69"/>
<dbReference type="GO" id="GO:0001682">
    <property type="term" value="P:tRNA 5'-leader removal"/>
    <property type="evidence" value="ECO:0007669"/>
    <property type="project" value="UniProtKB-UniRule"/>
</dbReference>
<protein>
    <recommendedName>
        <fullName evidence="7 8">Ribonuclease P protein component</fullName>
        <shortName evidence="7">RNase P protein</shortName>
        <shortName evidence="7">RNaseP protein</shortName>
        <ecNumber evidence="7 8">3.1.26.5</ecNumber>
    </recommendedName>
    <alternativeName>
        <fullName evidence="7">Protein C5</fullName>
    </alternativeName>
</protein>
<dbReference type="OrthoDB" id="9810867at2"/>
<dbReference type="PROSITE" id="PS00648">
    <property type="entry name" value="RIBONUCLEASE_P"/>
    <property type="match status" value="1"/>
</dbReference>
<organism evidence="9 10">
    <name type="scientific">Yoonia sediminilitoris</name>
    <dbReference type="NCBI Taxonomy" id="1286148"/>
    <lineage>
        <taxon>Bacteria</taxon>
        <taxon>Pseudomonadati</taxon>
        <taxon>Pseudomonadota</taxon>
        <taxon>Alphaproteobacteria</taxon>
        <taxon>Rhodobacterales</taxon>
        <taxon>Paracoccaceae</taxon>
        <taxon>Yoonia</taxon>
    </lineage>
</organism>
<dbReference type="GO" id="GO:0000049">
    <property type="term" value="F:tRNA binding"/>
    <property type="evidence" value="ECO:0007669"/>
    <property type="project" value="UniProtKB-UniRule"/>
</dbReference>
<evidence type="ECO:0000256" key="1">
    <source>
        <dbReference type="ARBA" id="ARBA00002663"/>
    </source>
</evidence>
<dbReference type="Pfam" id="PF00825">
    <property type="entry name" value="Ribonuclease_P"/>
    <property type="match status" value="1"/>
</dbReference>
<accession>A0A2T6KG69</accession>
<dbReference type="GO" id="GO:0042781">
    <property type="term" value="F:3'-tRNA processing endoribonuclease activity"/>
    <property type="evidence" value="ECO:0007669"/>
    <property type="project" value="TreeGrafter"/>
</dbReference>
<keyword evidence="4 7" id="KW-0255">Endonuclease</keyword>
<dbReference type="GO" id="GO:0004526">
    <property type="term" value="F:ribonuclease P activity"/>
    <property type="evidence" value="ECO:0007669"/>
    <property type="project" value="UniProtKB-UniRule"/>
</dbReference>
<keyword evidence="2 7" id="KW-0819">tRNA processing</keyword>
<comment type="catalytic activity">
    <reaction evidence="7">
        <text>Endonucleolytic cleavage of RNA, removing 5'-extranucleotides from tRNA precursor.</text>
        <dbReference type="EC" id="3.1.26.5"/>
    </reaction>
</comment>
<evidence type="ECO:0000256" key="7">
    <source>
        <dbReference type="HAMAP-Rule" id="MF_00227"/>
    </source>
</evidence>
<keyword evidence="3 7" id="KW-0540">Nuclease</keyword>
<dbReference type="InterPro" id="IPR000100">
    <property type="entry name" value="RNase_P"/>
</dbReference>
<evidence type="ECO:0000256" key="8">
    <source>
        <dbReference type="NCBIfam" id="TIGR00188"/>
    </source>
</evidence>
<dbReference type="NCBIfam" id="TIGR00188">
    <property type="entry name" value="rnpA"/>
    <property type="match status" value="1"/>
</dbReference>
<comment type="similarity">
    <text evidence="7">Belongs to the RnpA family.</text>
</comment>
<evidence type="ECO:0000256" key="4">
    <source>
        <dbReference type="ARBA" id="ARBA00022759"/>
    </source>
</evidence>
<evidence type="ECO:0000313" key="10">
    <source>
        <dbReference type="Proteomes" id="UP000244523"/>
    </source>
</evidence>
<dbReference type="HAMAP" id="MF_00227">
    <property type="entry name" value="RNase_P"/>
    <property type="match status" value="1"/>
</dbReference>
<keyword evidence="6 7" id="KW-0694">RNA-binding</keyword>